<dbReference type="RefSeq" id="WP_006335760.1">
    <property type="nucleotide sequence ID" value="NZ_BAHC01000151.1"/>
</dbReference>
<feature type="domain" description="Amine oxidase" evidence="6">
    <location>
        <begin position="14"/>
        <end position="505"/>
    </location>
</feature>
<keyword evidence="4" id="KW-0521">NADP</keyword>
<reference evidence="7 8" key="1">
    <citation type="submission" date="2012-08" db="EMBL/GenBank/DDBJ databases">
        <title>Whole genome shotgun sequence of Gordonia rhizosphera NBRC 16068.</title>
        <authorList>
            <person name="Takarada H."/>
            <person name="Isaki S."/>
            <person name="Hosoyama A."/>
            <person name="Tsuchikane K."/>
            <person name="Katsumata H."/>
            <person name="Baba S."/>
            <person name="Ohji S."/>
            <person name="Yamazaki S."/>
            <person name="Fujita N."/>
        </authorList>
    </citation>
    <scope>NUCLEOTIDE SEQUENCE [LARGE SCALE GENOMIC DNA]</scope>
    <source>
        <strain evidence="7 8">NBRC 16068</strain>
    </source>
</reference>
<gene>
    <name evidence="7" type="ORF">GORHZ_151_00190</name>
</gene>
<evidence type="ECO:0000256" key="1">
    <source>
        <dbReference type="ARBA" id="ARBA00022630"/>
    </source>
</evidence>
<dbReference type="GO" id="GO:0016491">
    <property type="term" value="F:oxidoreductase activity"/>
    <property type="evidence" value="ECO:0007669"/>
    <property type="project" value="InterPro"/>
</dbReference>
<dbReference type="PANTHER" id="PTHR46091">
    <property type="entry name" value="BLR7054 PROTEIN"/>
    <property type="match status" value="1"/>
</dbReference>
<dbReference type="STRING" id="1108045.GORHZ_151_00190"/>
<keyword evidence="3" id="KW-0274">FAD</keyword>
<keyword evidence="5" id="KW-0520">NAD</keyword>
<evidence type="ECO:0000313" key="7">
    <source>
        <dbReference type="EMBL" id="GAB91847.1"/>
    </source>
</evidence>
<keyword evidence="1" id="KW-0285">Flavoprotein</keyword>
<evidence type="ECO:0000256" key="4">
    <source>
        <dbReference type="ARBA" id="ARBA00022857"/>
    </source>
</evidence>
<accession>K6WI85</accession>
<evidence type="ECO:0000256" key="3">
    <source>
        <dbReference type="ARBA" id="ARBA00022827"/>
    </source>
</evidence>
<dbReference type="Proteomes" id="UP000008363">
    <property type="component" value="Unassembled WGS sequence"/>
</dbReference>
<dbReference type="OrthoDB" id="9774675at2"/>
<protein>
    <submittedName>
        <fullName evidence="7">Putative oxidoreductase</fullName>
    </submittedName>
</protein>
<evidence type="ECO:0000259" key="6">
    <source>
        <dbReference type="Pfam" id="PF01593"/>
    </source>
</evidence>
<dbReference type="AlphaFoldDB" id="K6WI85"/>
<dbReference type="InterPro" id="IPR052206">
    <property type="entry name" value="Retinol_saturase"/>
</dbReference>
<dbReference type="PANTHER" id="PTHR46091:SF3">
    <property type="entry name" value="AMINE OXIDASE DOMAIN-CONTAINING PROTEIN"/>
    <property type="match status" value="1"/>
</dbReference>
<dbReference type="SUPFAM" id="SSF51905">
    <property type="entry name" value="FAD/NAD(P)-binding domain"/>
    <property type="match status" value="1"/>
</dbReference>
<evidence type="ECO:0000256" key="5">
    <source>
        <dbReference type="ARBA" id="ARBA00023027"/>
    </source>
</evidence>
<name>K6WI85_9ACTN</name>
<proteinExistence type="predicted"/>
<comment type="caution">
    <text evidence="7">The sequence shown here is derived from an EMBL/GenBank/DDBJ whole genome shotgun (WGS) entry which is preliminary data.</text>
</comment>
<evidence type="ECO:0000256" key="2">
    <source>
        <dbReference type="ARBA" id="ARBA00022729"/>
    </source>
</evidence>
<dbReference type="InterPro" id="IPR036188">
    <property type="entry name" value="FAD/NAD-bd_sf"/>
</dbReference>
<dbReference type="EMBL" id="BAHC01000151">
    <property type="protein sequence ID" value="GAB91847.1"/>
    <property type="molecule type" value="Genomic_DNA"/>
</dbReference>
<dbReference type="Pfam" id="PF01593">
    <property type="entry name" value="Amino_oxidase"/>
    <property type="match status" value="1"/>
</dbReference>
<keyword evidence="8" id="KW-1185">Reference proteome</keyword>
<dbReference type="InterPro" id="IPR002937">
    <property type="entry name" value="Amino_oxidase"/>
</dbReference>
<sequence>MTERADAVVVGGGLGGLAAAVTLAGAGKRTVVLEQNSVPGGYASAFRRGPYRFDTALHELNGLAPGGGVDTLYRQLDIWDRLRLNRLDPLYVLRGPGREIVAHADLFAYEAELIRSFPGQTDQIRAYLDDAATVYRDTRRLATDRAAGRDPSLEEMLAKYPAMVQASGETWDQMMARHVADPQLRSALGALWGYLGLPPSQCAAILGASITRSYQQYGGWYPEGGAEAISAALADVLLERGGEIRCEQTVTGFEVDDDRVVAVATAQGLRLEADVFVSNASAPALVALVGREHFPTDYVQRIEGPAPSYTTFSVYLGLDRDNLGEHEAPHEWFLTASWDADKAWQASQSGDWDQVDLSVTDYTQVDPGCAPPGHGVVVLTTVAAWDYQDVWGTHGDLTGYHENPAYVRIKEQVADTLIRRAVDAFPALAESIRFREASTPLTNFRYTHNPHGAIEGYENTPANSGLGWLPHHTPLRNLVLAGAWTNSGGMNPAMDSGVRAAQLILAPSRTPA</sequence>
<organism evidence="7 8">
    <name type="scientific">Gordonia rhizosphera NBRC 16068</name>
    <dbReference type="NCBI Taxonomy" id="1108045"/>
    <lineage>
        <taxon>Bacteria</taxon>
        <taxon>Bacillati</taxon>
        <taxon>Actinomycetota</taxon>
        <taxon>Actinomycetes</taxon>
        <taxon>Mycobacteriales</taxon>
        <taxon>Gordoniaceae</taxon>
        <taxon>Gordonia</taxon>
    </lineage>
</organism>
<dbReference type="Gene3D" id="3.50.50.60">
    <property type="entry name" value="FAD/NAD(P)-binding domain"/>
    <property type="match status" value="2"/>
</dbReference>
<keyword evidence="2" id="KW-0732">Signal</keyword>
<dbReference type="eggNOG" id="COG1233">
    <property type="taxonomic scope" value="Bacteria"/>
</dbReference>
<evidence type="ECO:0000313" key="8">
    <source>
        <dbReference type="Proteomes" id="UP000008363"/>
    </source>
</evidence>